<sequence>MKKKSSDARRASRAAYEQSERGQEVRAAARLARRTHKRKGPKRHISRVVIPDLVDSWARNVVPLDRPISTAASRPGYNPGIHAVWLALPFDKGDAIRSEQALYPGDLPTTVTPRRRGQLDEFELVAMVDGWLYGKELEEDSKWREDLQGAGKSKRKREEVLDRAREHIAYLLETEWAELIQNMPPCDYSLSQEVYDRHITFMARRISRLYRLAFE</sequence>
<dbReference type="Proteomes" id="UP000815677">
    <property type="component" value="Unassembled WGS sequence"/>
</dbReference>
<feature type="compositionally biased region" description="Basic and acidic residues" evidence="1">
    <location>
        <begin position="1"/>
        <end position="10"/>
    </location>
</feature>
<evidence type="ECO:0000313" key="3">
    <source>
        <dbReference type="Proteomes" id="UP000815677"/>
    </source>
</evidence>
<proteinExistence type="predicted"/>
<keyword evidence="3" id="KW-1185">Reference proteome</keyword>
<reference evidence="2" key="1">
    <citation type="submission" date="2014-09" db="EMBL/GenBank/DDBJ databases">
        <title>Genome sequence of the luminous mushroom Mycena chlorophos for searching fungal bioluminescence genes.</title>
        <authorList>
            <person name="Tanaka Y."/>
            <person name="Kasuga D."/>
            <person name="Oba Y."/>
            <person name="Hase S."/>
            <person name="Sato K."/>
            <person name="Oba Y."/>
            <person name="Sakakibara Y."/>
        </authorList>
    </citation>
    <scope>NUCLEOTIDE SEQUENCE</scope>
</reference>
<name>A0ABQ0L1N8_MYCCL</name>
<feature type="region of interest" description="Disordered" evidence="1">
    <location>
        <begin position="1"/>
        <end position="43"/>
    </location>
</feature>
<protein>
    <submittedName>
        <fullName evidence="2">Uncharacterized protein</fullName>
    </submittedName>
</protein>
<evidence type="ECO:0000256" key="1">
    <source>
        <dbReference type="SAM" id="MobiDB-lite"/>
    </source>
</evidence>
<accession>A0ABQ0L1N8</accession>
<dbReference type="EMBL" id="DF840334">
    <property type="protein sequence ID" value="GAT44907.1"/>
    <property type="molecule type" value="Genomic_DNA"/>
</dbReference>
<organism evidence="2 3">
    <name type="scientific">Mycena chlorophos</name>
    <name type="common">Agaric fungus</name>
    <name type="synonym">Agaricus chlorophos</name>
    <dbReference type="NCBI Taxonomy" id="658473"/>
    <lineage>
        <taxon>Eukaryota</taxon>
        <taxon>Fungi</taxon>
        <taxon>Dikarya</taxon>
        <taxon>Basidiomycota</taxon>
        <taxon>Agaricomycotina</taxon>
        <taxon>Agaricomycetes</taxon>
        <taxon>Agaricomycetidae</taxon>
        <taxon>Agaricales</taxon>
        <taxon>Marasmiineae</taxon>
        <taxon>Mycenaceae</taxon>
        <taxon>Mycena</taxon>
    </lineage>
</organism>
<feature type="compositionally biased region" description="Basic residues" evidence="1">
    <location>
        <begin position="31"/>
        <end position="43"/>
    </location>
</feature>
<evidence type="ECO:0000313" key="2">
    <source>
        <dbReference type="EMBL" id="GAT44907.1"/>
    </source>
</evidence>
<gene>
    <name evidence="2" type="ORF">MCHLO_02510</name>
</gene>